<proteinExistence type="predicted"/>
<evidence type="ECO:0000313" key="3">
    <source>
        <dbReference type="Proteomes" id="UP000070355"/>
    </source>
</evidence>
<dbReference type="PATRIC" id="fig|1379.3.peg.416"/>
<evidence type="ECO:0000313" key="2">
    <source>
        <dbReference type="EMBL" id="KXB62244.1"/>
    </source>
</evidence>
<evidence type="ECO:0000259" key="1">
    <source>
        <dbReference type="PROSITE" id="PS50893"/>
    </source>
</evidence>
<name>A0A134A3H0_9BACL</name>
<organism evidence="2 3">
    <name type="scientific">Gemella haemolysans</name>
    <dbReference type="NCBI Taxonomy" id="1379"/>
    <lineage>
        <taxon>Bacteria</taxon>
        <taxon>Bacillati</taxon>
        <taxon>Bacillota</taxon>
        <taxon>Bacilli</taxon>
        <taxon>Bacillales</taxon>
        <taxon>Gemellaceae</taxon>
        <taxon>Gemella</taxon>
    </lineage>
</organism>
<dbReference type="PROSITE" id="PS50893">
    <property type="entry name" value="ABC_TRANSPORTER_2"/>
    <property type="match status" value="1"/>
</dbReference>
<feature type="domain" description="ABC transporter" evidence="1">
    <location>
        <begin position="8"/>
        <end position="227"/>
    </location>
</feature>
<gene>
    <name evidence="2" type="ORF">HMPREF3186_00419</name>
</gene>
<dbReference type="InterPro" id="IPR027417">
    <property type="entry name" value="P-loop_NTPase"/>
</dbReference>
<accession>A0A134A3H0</accession>
<dbReference type="GO" id="GO:0016887">
    <property type="term" value="F:ATP hydrolysis activity"/>
    <property type="evidence" value="ECO:0007669"/>
    <property type="project" value="InterPro"/>
</dbReference>
<dbReference type="Gene3D" id="3.40.50.300">
    <property type="entry name" value="P-loop containing nucleotide triphosphate hydrolases"/>
    <property type="match status" value="1"/>
</dbReference>
<comment type="caution">
    <text evidence="2">The sequence shown here is derived from an EMBL/GenBank/DDBJ whole genome shotgun (WGS) entry which is preliminary data.</text>
</comment>
<sequence length="288" mass="33260">MLFFIGEIMVLEFKEYTKKIKRDTILELDFRVATGEILTIVNNSSSSLELLKDSFRQRTKFKGEILFDGENINNQRLLFAKDFGFYNDLSLLKNLKKALSLFNIKAIEEELVGDLEFLNLDSSRKYKELESNEVTKFHILFSILVDQNVLIVDNTEESLTTEDKEEISELILDKSNNANVIILDTMLNSFNSIADKVLVITDGIKSYFGNLEDLLILKQLTAINVSSQENLDQILEGYQFTIYHNNEIVVREEVLEEVVYDLLKNNIEVFQIRNLGEKIKLYEGEADL</sequence>
<dbReference type="InterPro" id="IPR003439">
    <property type="entry name" value="ABC_transporter-like_ATP-bd"/>
</dbReference>
<dbReference type="GO" id="GO:0005524">
    <property type="term" value="F:ATP binding"/>
    <property type="evidence" value="ECO:0007669"/>
    <property type="project" value="InterPro"/>
</dbReference>
<dbReference type="AlphaFoldDB" id="A0A134A3H0"/>
<dbReference type="EMBL" id="LSDC01000023">
    <property type="protein sequence ID" value="KXB62244.1"/>
    <property type="molecule type" value="Genomic_DNA"/>
</dbReference>
<dbReference type="Proteomes" id="UP000070355">
    <property type="component" value="Unassembled WGS sequence"/>
</dbReference>
<dbReference type="SUPFAM" id="SSF52540">
    <property type="entry name" value="P-loop containing nucleoside triphosphate hydrolases"/>
    <property type="match status" value="1"/>
</dbReference>
<reference evidence="3" key="1">
    <citation type="submission" date="2016-01" db="EMBL/GenBank/DDBJ databases">
        <authorList>
            <person name="Mitreva M."/>
            <person name="Pepin K.H."/>
            <person name="Mihindukulasuriya K.A."/>
            <person name="Fulton R."/>
            <person name="Fronick C."/>
            <person name="O'Laughlin M."/>
            <person name="Miner T."/>
            <person name="Herter B."/>
            <person name="Rosa B.A."/>
            <person name="Cordes M."/>
            <person name="Tomlinson C."/>
            <person name="Wollam A."/>
            <person name="Palsikar V.B."/>
            <person name="Mardis E.R."/>
            <person name="Wilson R.K."/>
        </authorList>
    </citation>
    <scope>NUCLEOTIDE SEQUENCE [LARGE SCALE GENOMIC DNA]</scope>
    <source>
        <strain evidence="3">DNF01167</strain>
    </source>
</reference>
<dbReference type="STRING" id="1379.HMPREF3186_00419"/>
<protein>
    <recommendedName>
        <fullName evidence="1">ABC transporter domain-containing protein</fullName>
    </recommendedName>
</protein>